<dbReference type="SMART" id="SM00494">
    <property type="entry name" value="ChtBD2"/>
    <property type="match status" value="1"/>
</dbReference>
<keyword evidence="1" id="KW-1133">Transmembrane helix</keyword>
<dbReference type="InterPro" id="IPR036508">
    <property type="entry name" value="Chitin-bd_dom_sf"/>
</dbReference>
<evidence type="ECO:0000313" key="3">
    <source>
        <dbReference type="EMBL" id="GAV06149.1"/>
    </source>
</evidence>
<sequence>MEQRLAWDILILTFAAVAVALPAYHTSSHNRVKRQGSQMDPFLRRICDNGDGSFGHPYACGSYVQCFNGSYSEIDCPGNMYFNIKTRNCDFRRKIKCKLVDGIVETEEQSKQFGPEIPVEVEHPLKTAPSKEKRDVSGYQLHV</sequence>
<dbReference type="AlphaFoldDB" id="A0A1D1W597"/>
<dbReference type="GO" id="GO:0005576">
    <property type="term" value="C:extracellular region"/>
    <property type="evidence" value="ECO:0007669"/>
    <property type="project" value="InterPro"/>
</dbReference>
<proteinExistence type="predicted"/>
<keyword evidence="4" id="KW-1185">Reference proteome</keyword>
<dbReference type="EMBL" id="BDGG01000013">
    <property type="protein sequence ID" value="GAV06149.1"/>
    <property type="molecule type" value="Genomic_DNA"/>
</dbReference>
<dbReference type="PROSITE" id="PS50940">
    <property type="entry name" value="CHIT_BIND_II"/>
    <property type="match status" value="1"/>
</dbReference>
<dbReference type="GO" id="GO:0008061">
    <property type="term" value="F:chitin binding"/>
    <property type="evidence" value="ECO:0007669"/>
    <property type="project" value="InterPro"/>
</dbReference>
<feature type="domain" description="Chitin-binding type-2" evidence="2">
    <location>
        <begin position="44"/>
        <end position="99"/>
    </location>
</feature>
<organism evidence="3 4">
    <name type="scientific">Ramazzottius varieornatus</name>
    <name type="common">Water bear</name>
    <name type="synonym">Tardigrade</name>
    <dbReference type="NCBI Taxonomy" id="947166"/>
    <lineage>
        <taxon>Eukaryota</taxon>
        <taxon>Metazoa</taxon>
        <taxon>Ecdysozoa</taxon>
        <taxon>Tardigrada</taxon>
        <taxon>Eutardigrada</taxon>
        <taxon>Parachela</taxon>
        <taxon>Hypsibioidea</taxon>
        <taxon>Ramazzottiidae</taxon>
        <taxon>Ramazzottius</taxon>
    </lineage>
</organism>
<dbReference type="InterPro" id="IPR002557">
    <property type="entry name" value="Chitin-bd_dom"/>
</dbReference>
<accession>A0A1D1W597</accession>
<dbReference type="OrthoDB" id="9987187at2759"/>
<evidence type="ECO:0000256" key="1">
    <source>
        <dbReference type="SAM" id="Phobius"/>
    </source>
</evidence>
<dbReference type="Proteomes" id="UP000186922">
    <property type="component" value="Unassembled WGS sequence"/>
</dbReference>
<name>A0A1D1W597_RAMVA</name>
<dbReference type="SUPFAM" id="SSF57625">
    <property type="entry name" value="Invertebrate chitin-binding proteins"/>
    <property type="match status" value="1"/>
</dbReference>
<protein>
    <recommendedName>
        <fullName evidence="2">Chitin-binding type-2 domain-containing protein</fullName>
    </recommendedName>
</protein>
<keyword evidence="1" id="KW-0812">Transmembrane</keyword>
<reference evidence="3 4" key="1">
    <citation type="journal article" date="2016" name="Nat. Commun.">
        <title>Extremotolerant tardigrade genome and improved radiotolerance of human cultured cells by tardigrade-unique protein.</title>
        <authorList>
            <person name="Hashimoto T."/>
            <person name="Horikawa D.D."/>
            <person name="Saito Y."/>
            <person name="Kuwahara H."/>
            <person name="Kozuka-Hata H."/>
            <person name="Shin-I T."/>
            <person name="Minakuchi Y."/>
            <person name="Ohishi K."/>
            <person name="Motoyama A."/>
            <person name="Aizu T."/>
            <person name="Enomoto A."/>
            <person name="Kondo K."/>
            <person name="Tanaka S."/>
            <person name="Hara Y."/>
            <person name="Koshikawa S."/>
            <person name="Sagara H."/>
            <person name="Miura T."/>
            <person name="Yokobori S."/>
            <person name="Miyagawa K."/>
            <person name="Suzuki Y."/>
            <person name="Kubo T."/>
            <person name="Oyama M."/>
            <person name="Kohara Y."/>
            <person name="Fujiyama A."/>
            <person name="Arakawa K."/>
            <person name="Katayama T."/>
            <person name="Toyoda A."/>
            <person name="Kunieda T."/>
        </authorList>
    </citation>
    <scope>NUCLEOTIDE SEQUENCE [LARGE SCALE GENOMIC DNA]</scope>
    <source>
        <strain evidence="3 4">YOKOZUNA-1</strain>
    </source>
</reference>
<evidence type="ECO:0000313" key="4">
    <source>
        <dbReference type="Proteomes" id="UP000186922"/>
    </source>
</evidence>
<feature type="transmembrane region" description="Helical" evidence="1">
    <location>
        <begin position="6"/>
        <end position="24"/>
    </location>
</feature>
<comment type="caution">
    <text evidence="3">The sequence shown here is derived from an EMBL/GenBank/DDBJ whole genome shotgun (WGS) entry which is preliminary data.</text>
</comment>
<evidence type="ECO:0000259" key="2">
    <source>
        <dbReference type="PROSITE" id="PS50940"/>
    </source>
</evidence>
<keyword evidence="1" id="KW-0472">Membrane</keyword>
<gene>
    <name evidence="3" type="primary">RvY_16180</name>
    <name evidence="3" type="synonym">RvY_16180.1</name>
    <name evidence="3" type="ORF">RvY_16180-1</name>
</gene>
<dbReference type="Pfam" id="PF01607">
    <property type="entry name" value="CBM_14"/>
    <property type="match status" value="1"/>
</dbReference>
<dbReference type="Gene3D" id="2.170.140.10">
    <property type="entry name" value="Chitin binding domain"/>
    <property type="match status" value="1"/>
</dbReference>